<evidence type="ECO:0000259" key="5">
    <source>
        <dbReference type="PROSITE" id="PS01124"/>
    </source>
</evidence>
<feature type="domain" description="HTH araC/xylS-type" evidence="5">
    <location>
        <begin position="196"/>
        <end position="294"/>
    </location>
</feature>
<dbReference type="InterPro" id="IPR020449">
    <property type="entry name" value="Tscrpt_reg_AraC-type_HTH"/>
</dbReference>
<evidence type="ECO:0000256" key="1">
    <source>
        <dbReference type="ARBA" id="ARBA00023015"/>
    </source>
</evidence>
<accession>A0ABU2ABG4</accession>
<sequence length="313" mass="34605">MATMGALCSGVDSQNITLSSAVKIFQGRFGRVALLDMNAPLVGHAHHHCHILIKAGGADSAFRVRGERAPLTDDMAVLINAWEHHAYEHEGPQGEQTLILALYIEPGWLAEIQRSLALSAHPRFFPQSGVRLNAATRKITEEFVLELWWADEVSPGRLEDLLFNLIIAVIESYSGWRDLSALLKLKPPVAMDPRVRQAIALMKQDVTHDFDVDHLAASTGLSRAHFFTLFQRFTQVTPLVYANVLRFEAAVQRLTQSSEPVGDVAHGLGFSAPGHFSRFFRAHLGITPSDYRRVVNLFEPPARAAADTSADLI</sequence>
<dbReference type="InterPro" id="IPR009057">
    <property type="entry name" value="Homeodomain-like_sf"/>
</dbReference>
<evidence type="ECO:0000256" key="3">
    <source>
        <dbReference type="ARBA" id="ARBA00023159"/>
    </source>
</evidence>
<dbReference type="PROSITE" id="PS01124">
    <property type="entry name" value="HTH_ARAC_FAMILY_2"/>
    <property type="match status" value="1"/>
</dbReference>
<dbReference type="PANTHER" id="PTHR46796">
    <property type="entry name" value="HTH-TYPE TRANSCRIPTIONAL ACTIVATOR RHAS-RELATED"/>
    <property type="match status" value="1"/>
</dbReference>
<dbReference type="PRINTS" id="PR00032">
    <property type="entry name" value="HTHARAC"/>
</dbReference>
<comment type="caution">
    <text evidence="6">The sequence shown here is derived from an EMBL/GenBank/DDBJ whole genome shotgun (WGS) entry which is preliminary data.</text>
</comment>
<evidence type="ECO:0000313" key="7">
    <source>
        <dbReference type="Proteomes" id="UP001180825"/>
    </source>
</evidence>
<dbReference type="Proteomes" id="UP001180825">
    <property type="component" value="Unassembled WGS sequence"/>
</dbReference>
<keyword evidence="1" id="KW-0805">Transcription regulation</keyword>
<dbReference type="Pfam" id="PF02311">
    <property type="entry name" value="AraC_binding"/>
    <property type="match status" value="1"/>
</dbReference>
<dbReference type="InterPro" id="IPR018060">
    <property type="entry name" value="HTH_AraC"/>
</dbReference>
<evidence type="ECO:0000313" key="6">
    <source>
        <dbReference type="EMBL" id="MDR7334549.1"/>
    </source>
</evidence>
<keyword evidence="4" id="KW-0804">Transcription</keyword>
<proteinExistence type="predicted"/>
<keyword evidence="7" id="KW-1185">Reference proteome</keyword>
<name>A0ABU2ABG4_9BURK</name>
<keyword evidence="3" id="KW-0010">Activator</keyword>
<dbReference type="PANTHER" id="PTHR46796:SF2">
    <property type="entry name" value="TRANSCRIPTIONAL REGULATORY PROTEIN"/>
    <property type="match status" value="1"/>
</dbReference>
<protein>
    <submittedName>
        <fullName evidence="6">AraC-like DNA-binding protein</fullName>
    </submittedName>
</protein>
<reference evidence="6 7" key="1">
    <citation type="submission" date="2023-07" db="EMBL/GenBank/DDBJ databases">
        <title>Sorghum-associated microbial communities from plants grown in Nebraska, USA.</title>
        <authorList>
            <person name="Schachtman D."/>
        </authorList>
    </citation>
    <scope>NUCLEOTIDE SEQUENCE [LARGE SCALE GENOMIC DNA]</scope>
    <source>
        <strain evidence="6 7">BE316</strain>
    </source>
</reference>
<gene>
    <name evidence="6" type="ORF">J2X21_003705</name>
</gene>
<evidence type="ECO:0000256" key="4">
    <source>
        <dbReference type="ARBA" id="ARBA00023163"/>
    </source>
</evidence>
<dbReference type="EMBL" id="JAVDXV010000007">
    <property type="protein sequence ID" value="MDR7334549.1"/>
    <property type="molecule type" value="Genomic_DNA"/>
</dbReference>
<dbReference type="SMART" id="SM00342">
    <property type="entry name" value="HTH_ARAC"/>
    <property type="match status" value="1"/>
</dbReference>
<dbReference type="Gene3D" id="1.10.10.60">
    <property type="entry name" value="Homeodomain-like"/>
    <property type="match status" value="1"/>
</dbReference>
<dbReference type="Pfam" id="PF12833">
    <property type="entry name" value="HTH_18"/>
    <property type="match status" value="1"/>
</dbReference>
<evidence type="ECO:0000256" key="2">
    <source>
        <dbReference type="ARBA" id="ARBA00023125"/>
    </source>
</evidence>
<dbReference type="SUPFAM" id="SSF46689">
    <property type="entry name" value="Homeodomain-like"/>
    <property type="match status" value="2"/>
</dbReference>
<dbReference type="InterPro" id="IPR050204">
    <property type="entry name" value="AraC_XylS_family_regulators"/>
</dbReference>
<organism evidence="6 7">
    <name type="scientific">Roseateles asaccharophilus</name>
    <dbReference type="NCBI Taxonomy" id="582607"/>
    <lineage>
        <taxon>Bacteria</taxon>
        <taxon>Pseudomonadati</taxon>
        <taxon>Pseudomonadota</taxon>
        <taxon>Betaproteobacteria</taxon>
        <taxon>Burkholderiales</taxon>
        <taxon>Sphaerotilaceae</taxon>
        <taxon>Roseateles</taxon>
    </lineage>
</organism>
<keyword evidence="2" id="KW-0238">DNA-binding</keyword>
<dbReference type="InterPro" id="IPR003313">
    <property type="entry name" value="AraC-bd"/>
</dbReference>